<protein>
    <submittedName>
        <fullName evidence="2">N-hydroxyarylamine O-acetyltransferase</fullName>
    </submittedName>
</protein>
<evidence type="ECO:0000313" key="3">
    <source>
        <dbReference type="Proteomes" id="UP000198856"/>
    </source>
</evidence>
<evidence type="ECO:0000313" key="2">
    <source>
        <dbReference type="EMBL" id="SDJ62765.1"/>
    </source>
</evidence>
<dbReference type="Pfam" id="PF00797">
    <property type="entry name" value="Acetyltransf_2"/>
    <property type="match status" value="1"/>
</dbReference>
<dbReference type="RefSeq" id="WP_092701822.1">
    <property type="nucleotide sequence ID" value="NZ_FNFC01000006.1"/>
</dbReference>
<evidence type="ECO:0000256" key="1">
    <source>
        <dbReference type="ARBA" id="ARBA00006547"/>
    </source>
</evidence>
<reference evidence="2 3" key="1">
    <citation type="submission" date="2016-10" db="EMBL/GenBank/DDBJ databases">
        <authorList>
            <person name="de Groot N.N."/>
        </authorList>
    </citation>
    <scope>NUCLEOTIDE SEQUENCE [LARGE SCALE GENOMIC DNA]</scope>
    <source>
        <strain evidence="2 3">IBRC-M10015</strain>
    </source>
</reference>
<dbReference type="AlphaFoldDB" id="A0A1G8VBQ1"/>
<accession>A0A1G8VBQ1</accession>
<keyword evidence="2" id="KW-0808">Transferase</keyword>
<dbReference type="GO" id="GO:0016407">
    <property type="term" value="F:acetyltransferase activity"/>
    <property type="evidence" value="ECO:0007669"/>
    <property type="project" value="InterPro"/>
</dbReference>
<dbReference type="Proteomes" id="UP000198856">
    <property type="component" value="Unassembled WGS sequence"/>
</dbReference>
<proteinExistence type="inferred from homology"/>
<dbReference type="EMBL" id="FNFC01000006">
    <property type="protein sequence ID" value="SDJ62765.1"/>
    <property type="molecule type" value="Genomic_DNA"/>
</dbReference>
<dbReference type="InterPro" id="IPR053710">
    <property type="entry name" value="Arylamine_NAT_domain_sf"/>
</dbReference>
<sequence>MTPEQYLRRIGLDPSTVDEPGPAPLRRLSHAHVRAVPFENLAIVGDPHGDTEGAGVTLSTPQLYQKIVERERGGYCFELNGLFHWLLDALGYEVDRVAARITGDGGIELPANHHANVVHLDDRYVVDVGMGLPKIRQPIPVDGSAVTDDVGVEWRVVDSERPDVTHRVAFRYDGDEEWTDRYVFDETPRSLSYFEATNDYLQRAPESTFTGSPSVSVGTDNGLVHLDSETLVEYVGAEKHEESVPPEAWHDVLTERFDISLPAD</sequence>
<organism evidence="2 3">
    <name type="scientific">Halovenus aranensis</name>
    <dbReference type="NCBI Taxonomy" id="890420"/>
    <lineage>
        <taxon>Archaea</taxon>
        <taxon>Methanobacteriati</taxon>
        <taxon>Methanobacteriota</taxon>
        <taxon>Stenosarchaea group</taxon>
        <taxon>Halobacteria</taxon>
        <taxon>Halobacteriales</taxon>
        <taxon>Haloarculaceae</taxon>
        <taxon>Halovenus</taxon>
    </lineage>
</organism>
<dbReference type="STRING" id="890420.SAMN05216226_10685"/>
<dbReference type="PANTHER" id="PTHR11786:SF0">
    <property type="entry name" value="ARYLAMINE N-ACETYLTRANSFERASE 4-RELATED"/>
    <property type="match status" value="1"/>
</dbReference>
<dbReference type="OrthoDB" id="201800at2157"/>
<dbReference type="InterPro" id="IPR038765">
    <property type="entry name" value="Papain-like_cys_pep_sf"/>
</dbReference>
<dbReference type="Gene3D" id="3.30.2140.20">
    <property type="match status" value="1"/>
</dbReference>
<name>A0A1G8VBQ1_9EURY</name>
<gene>
    <name evidence="2" type="ORF">SAMN05216226_10685</name>
</gene>
<dbReference type="InterPro" id="IPR001447">
    <property type="entry name" value="Arylamine_N-AcTrfase"/>
</dbReference>
<dbReference type="PANTHER" id="PTHR11786">
    <property type="entry name" value="N-HYDROXYARYLAMINE O-ACETYLTRANSFERASE"/>
    <property type="match status" value="1"/>
</dbReference>
<comment type="similarity">
    <text evidence="1">Belongs to the arylamine N-acetyltransferase family.</text>
</comment>
<dbReference type="SUPFAM" id="SSF54001">
    <property type="entry name" value="Cysteine proteinases"/>
    <property type="match status" value="1"/>
</dbReference>
<keyword evidence="3" id="KW-1185">Reference proteome</keyword>